<organism evidence="2 3">
    <name type="scientific">Skermanella cutis</name>
    <dbReference type="NCBI Taxonomy" id="2775420"/>
    <lineage>
        <taxon>Bacteria</taxon>
        <taxon>Pseudomonadati</taxon>
        <taxon>Pseudomonadota</taxon>
        <taxon>Alphaproteobacteria</taxon>
        <taxon>Rhodospirillales</taxon>
        <taxon>Azospirillaceae</taxon>
        <taxon>Skermanella</taxon>
    </lineage>
</organism>
<name>A0ABX7B287_9PROT</name>
<feature type="compositionally biased region" description="Acidic residues" evidence="1">
    <location>
        <begin position="292"/>
        <end position="301"/>
    </location>
</feature>
<evidence type="ECO:0000313" key="3">
    <source>
        <dbReference type="Proteomes" id="UP000595197"/>
    </source>
</evidence>
<feature type="region of interest" description="Disordered" evidence="1">
    <location>
        <begin position="263"/>
        <end position="310"/>
    </location>
</feature>
<dbReference type="Gene3D" id="1.10.530.10">
    <property type="match status" value="1"/>
</dbReference>
<dbReference type="EMBL" id="CP067420">
    <property type="protein sequence ID" value="QQP88430.1"/>
    <property type="molecule type" value="Genomic_DNA"/>
</dbReference>
<proteinExistence type="predicted"/>
<dbReference type="RefSeq" id="WP_201073325.1">
    <property type="nucleotide sequence ID" value="NZ_CP067420.1"/>
</dbReference>
<dbReference type="SUPFAM" id="SSF53955">
    <property type="entry name" value="Lysozyme-like"/>
    <property type="match status" value="1"/>
</dbReference>
<evidence type="ECO:0000313" key="2">
    <source>
        <dbReference type="EMBL" id="QQP88430.1"/>
    </source>
</evidence>
<reference evidence="2" key="1">
    <citation type="submission" date="2021-02" db="EMBL/GenBank/DDBJ databases">
        <title>Skermanella TT6 skin isolate.</title>
        <authorList>
            <person name="Lee K."/>
            <person name="Ganzorig M."/>
        </authorList>
    </citation>
    <scope>NUCLEOTIDE SEQUENCE</scope>
    <source>
        <strain evidence="2">TT6</strain>
    </source>
</reference>
<feature type="region of interest" description="Disordered" evidence="1">
    <location>
        <begin position="1"/>
        <end position="35"/>
    </location>
</feature>
<sequence length="310" mass="32708">MAVDQRLPPVPGKKPSVPGAAWQPPVPARKPGGEGFAAAVERAGVPLPGRKPADVPPASVAGGPVVDAIRSVAGLSGHSFASLLSQAQQESGLDPKARNRKSSATGPFQFIERTWLDLVRRHGSAFGLGEVAKQIKVVDGAPTVGDAAARRKILALREDPNLSAGMAARYLGEGKERLGKLLGRPASTIESRIAYIMGPNGAARLINAAEKTPGKLARDLLPSAAAANRNLFHDRSGHALTASDMLNRLTRRMQADEKRFAALEDAPDPQSAPAHSNALLFAQMQQEGWPGEPEDEAEESDPPVPVRRQG</sequence>
<accession>A0ABX7B287</accession>
<protein>
    <submittedName>
        <fullName evidence="2">Lytic transglycosylase domain-containing protein</fullName>
    </submittedName>
</protein>
<dbReference type="Proteomes" id="UP000595197">
    <property type="component" value="Chromosome"/>
</dbReference>
<evidence type="ECO:0000256" key="1">
    <source>
        <dbReference type="SAM" id="MobiDB-lite"/>
    </source>
</evidence>
<gene>
    <name evidence="2" type="ORF">IGS68_20645</name>
</gene>
<dbReference type="InterPro" id="IPR023346">
    <property type="entry name" value="Lysozyme-like_dom_sf"/>
</dbReference>
<keyword evidence="3" id="KW-1185">Reference proteome</keyword>